<dbReference type="SUPFAM" id="SSF56219">
    <property type="entry name" value="DNase I-like"/>
    <property type="match status" value="1"/>
</dbReference>
<proteinExistence type="predicted"/>
<protein>
    <recommendedName>
        <fullName evidence="1">Endonuclease/exonuclease/phosphatase domain-containing protein</fullName>
    </recommendedName>
</protein>
<dbReference type="Proteomes" id="UP001443914">
    <property type="component" value="Unassembled WGS sequence"/>
</dbReference>
<evidence type="ECO:0000313" key="2">
    <source>
        <dbReference type="EMBL" id="KAK9676089.1"/>
    </source>
</evidence>
<dbReference type="PANTHER" id="PTHR35218:SF7">
    <property type="entry name" value="ENDONUCLEASE_EXONUCLEASE_PHOSPHATASE"/>
    <property type="match status" value="1"/>
</dbReference>
<dbReference type="PANTHER" id="PTHR35218">
    <property type="entry name" value="RNASE H DOMAIN-CONTAINING PROTEIN"/>
    <property type="match status" value="1"/>
</dbReference>
<dbReference type="GO" id="GO:0003824">
    <property type="term" value="F:catalytic activity"/>
    <property type="evidence" value="ECO:0007669"/>
    <property type="project" value="InterPro"/>
</dbReference>
<sequence length="206" mass="23995">MIVFAWNVRGLNEPIRQHEINSFLLRNKVTLMGLLEIRVKEASSARVLNKFGRFRAINNYSAHYNGRIWVLWQEALLDVTVLLVAAQMIHLKVFCKLLNVSIYVTFVYRFNDGVARRQLWHDVMGLAPSVVLAWLVLGDFNIVRTREDKIDRHPPVEWEMMDFSRCLSCYSLDELHFQGGPFTWTNNQDGAARGWSKLNWAFVNPL</sequence>
<evidence type="ECO:0000259" key="1">
    <source>
        <dbReference type="Pfam" id="PF03372"/>
    </source>
</evidence>
<dbReference type="EMBL" id="JBDFQZ010000011">
    <property type="protein sequence ID" value="KAK9676089.1"/>
    <property type="molecule type" value="Genomic_DNA"/>
</dbReference>
<gene>
    <name evidence="2" type="ORF">RND81_11G053000</name>
</gene>
<evidence type="ECO:0000313" key="3">
    <source>
        <dbReference type="Proteomes" id="UP001443914"/>
    </source>
</evidence>
<dbReference type="InterPro" id="IPR005135">
    <property type="entry name" value="Endo/exonuclease/phosphatase"/>
</dbReference>
<accession>A0AAW1HIB2</accession>
<dbReference type="InterPro" id="IPR036691">
    <property type="entry name" value="Endo/exonu/phosph_ase_sf"/>
</dbReference>
<name>A0AAW1HIB2_SAPOF</name>
<organism evidence="2 3">
    <name type="scientific">Saponaria officinalis</name>
    <name type="common">Common soapwort</name>
    <name type="synonym">Lychnis saponaria</name>
    <dbReference type="NCBI Taxonomy" id="3572"/>
    <lineage>
        <taxon>Eukaryota</taxon>
        <taxon>Viridiplantae</taxon>
        <taxon>Streptophyta</taxon>
        <taxon>Embryophyta</taxon>
        <taxon>Tracheophyta</taxon>
        <taxon>Spermatophyta</taxon>
        <taxon>Magnoliopsida</taxon>
        <taxon>eudicotyledons</taxon>
        <taxon>Gunneridae</taxon>
        <taxon>Pentapetalae</taxon>
        <taxon>Caryophyllales</taxon>
        <taxon>Caryophyllaceae</taxon>
        <taxon>Caryophylleae</taxon>
        <taxon>Saponaria</taxon>
    </lineage>
</organism>
<reference evidence="2" key="1">
    <citation type="submission" date="2024-03" db="EMBL/GenBank/DDBJ databases">
        <title>WGS assembly of Saponaria officinalis var. Norfolk2.</title>
        <authorList>
            <person name="Jenkins J."/>
            <person name="Shu S."/>
            <person name="Grimwood J."/>
            <person name="Barry K."/>
            <person name="Goodstein D."/>
            <person name="Schmutz J."/>
            <person name="Leebens-Mack J."/>
            <person name="Osbourn A."/>
        </authorList>
    </citation>
    <scope>NUCLEOTIDE SEQUENCE [LARGE SCALE GENOMIC DNA]</scope>
    <source>
        <strain evidence="2">JIC</strain>
    </source>
</reference>
<feature type="domain" description="Endonuclease/exonuclease/phosphatase" evidence="1">
    <location>
        <begin position="6"/>
        <end position="195"/>
    </location>
</feature>
<dbReference type="AlphaFoldDB" id="A0AAW1HIB2"/>
<comment type="caution">
    <text evidence="2">The sequence shown here is derived from an EMBL/GenBank/DDBJ whole genome shotgun (WGS) entry which is preliminary data.</text>
</comment>
<dbReference type="Gene3D" id="3.60.10.10">
    <property type="entry name" value="Endonuclease/exonuclease/phosphatase"/>
    <property type="match status" value="1"/>
</dbReference>
<keyword evidence="3" id="KW-1185">Reference proteome</keyword>
<dbReference type="Pfam" id="PF03372">
    <property type="entry name" value="Exo_endo_phos"/>
    <property type="match status" value="1"/>
</dbReference>